<dbReference type="Proteomes" id="UP000238163">
    <property type="component" value="Unassembled WGS sequence"/>
</dbReference>
<protein>
    <submittedName>
        <fullName evidence="1">Uncharacterized protein</fullName>
    </submittedName>
</protein>
<dbReference type="EMBL" id="NWTN01000026">
    <property type="protein sequence ID" value="PRQ65145.1"/>
    <property type="molecule type" value="Genomic_DNA"/>
</dbReference>
<sequence>MLTRDAFIVSARPADQYDGYYCLSVDNPAVFVFEALNCEPHEFAEWYLRRYDKYKQEQGWVEYKTGASLPDENQHEIWLWVDELDVVEGERLIITSDEAFANWLEAKVADHVSELNQWIWQQEQAMGLGDLPRQLRYQQSLESKTLEA</sequence>
<reference evidence="1 2" key="1">
    <citation type="submission" date="2017-09" db="EMBL/GenBank/DDBJ databases">
        <authorList>
            <person name="Girard L."/>
            <person name="Lami R."/>
            <person name="Suzuki M."/>
            <person name="Baudart J."/>
        </authorList>
    </citation>
    <scope>NUCLEOTIDE SEQUENCE [LARGE SCALE GENOMIC DNA]</scope>
    <source>
        <strain evidence="1 2">17LN0615E</strain>
    </source>
</reference>
<evidence type="ECO:0000313" key="1">
    <source>
        <dbReference type="EMBL" id="PRQ65145.1"/>
    </source>
</evidence>
<evidence type="ECO:0000313" key="2">
    <source>
        <dbReference type="Proteomes" id="UP000238163"/>
    </source>
</evidence>
<proteinExistence type="predicted"/>
<comment type="caution">
    <text evidence="1">The sequence shown here is derived from an EMBL/GenBank/DDBJ whole genome shotgun (WGS) entry which is preliminary data.</text>
</comment>
<accession>A0ABX5D6N5</accession>
<name>A0ABX5D6N5_9VIBR</name>
<organism evidence="1 2">
    <name type="scientific">Vibrio mediterranei</name>
    <dbReference type="NCBI Taxonomy" id="689"/>
    <lineage>
        <taxon>Bacteria</taxon>
        <taxon>Pseudomonadati</taxon>
        <taxon>Pseudomonadota</taxon>
        <taxon>Gammaproteobacteria</taxon>
        <taxon>Vibrionales</taxon>
        <taxon>Vibrionaceae</taxon>
        <taxon>Vibrio</taxon>
    </lineage>
</organism>
<dbReference type="RefSeq" id="WP_106008917.1">
    <property type="nucleotide sequence ID" value="NZ_NWTN01000026.1"/>
</dbReference>
<keyword evidence="2" id="KW-1185">Reference proteome</keyword>
<reference evidence="1 2" key="2">
    <citation type="submission" date="2018-03" db="EMBL/GenBank/DDBJ databases">
        <title>Genetic Diversity and Phenotypic Plasticity of AHL Mediated Quorum Sensing in Environmental Strains of Vibrio mediterranei.</title>
        <authorList>
            <person name="Lantoine F."/>
            <person name="Vouve F."/>
        </authorList>
    </citation>
    <scope>NUCLEOTIDE SEQUENCE [LARGE SCALE GENOMIC DNA]</scope>
    <source>
        <strain evidence="1 2">17LN0615E</strain>
    </source>
</reference>
<gene>
    <name evidence="1" type="ORF">COR51_23780</name>
</gene>